<comment type="caution">
    <text evidence="7">The sequence shown here is derived from an EMBL/GenBank/DDBJ whole genome shotgun (WGS) entry which is preliminary data.</text>
</comment>
<sequence length="386" mass="41762">MAQLKPRDVVIVDAARTAMAKTEHGMFRHIQASELSAVLIQRLLERNQFNLEDIEDVIWGCVHAQGEENIARKIALLAQLPKTTAGQTVNRLDGSSMQALHSAVAQIATQQGDIFIVGGVEHTQTKPANTNQHLQHTKYYAQASHNFGLTAEIFARMNGITREQQDIFALQSHQRAWQATQNGAFAKEVVTIAGHNHDGFKTPCKVDEVIQPHLALSDLQALQPIFDTEQGIITNATSAQTSSGASALLVMSAEHAKTLNLKPRAVIRATAVAGCDDALMGYGAVPATQKALKRAGLSMKNIQTIELHETFAAQTLAVLKNLDLFEQQDKVNVHGGAIALGHPVGCSGTRLITSLLHIMEQKKTQFGLATMSIGLGQGISTIIERL</sequence>
<dbReference type="Gene3D" id="3.40.47.10">
    <property type="match status" value="2"/>
</dbReference>
<dbReference type="HOGENOM" id="CLU_031026_2_2_6"/>
<dbReference type="AlphaFoldDB" id="V2TQS4"/>
<gene>
    <name evidence="7" type="ORF">P256_01894</name>
</gene>
<organism evidence="7 8">
    <name type="scientific">Acinetobacter nectaris CIP 110549</name>
    <dbReference type="NCBI Taxonomy" id="1392540"/>
    <lineage>
        <taxon>Bacteria</taxon>
        <taxon>Pseudomonadati</taxon>
        <taxon>Pseudomonadota</taxon>
        <taxon>Gammaproteobacteria</taxon>
        <taxon>Moraxellales</taxon>
        <taxon>Moraxellaceae</taxon>
        <taxon>Acinetobacter</taxon>
    </lineage>
</organism>
<evidence type="ECO:0000313" key="7">
    <source>
        <dbReference type="EMBL" id="ESK38360.1"/>
    </source>
</evidence>
<dbReference type="Proteomes" id="UP000023785">
    <property type="component" value="Unassembled WGS sequence"/>
</dbReference>
<dbReference type="GO" id="GO:0003988">
    <property type="term" value="F:acetyl-CoA C-acyltransferase activity"/>
    <property type="evidence" value="ECO:0007669"/>
    <property type="project" value="UniProtKB-ARBA"/>
</dbReference>
<keyword evidence="3 4" id="KW-0012">Acyltransferase</keyword>
<dbReference type="PIRSF" id="PIRSF000429">
    <property type="entry name" value="Ac-CoA_Ac_transf"/>
    <property type="match status" value="1"/>
</dbReference>
<keyword evidence="2 4" id="KW-0808">Transferase</keyword>
<dbReference type="PATRIC" id="fig|1392540.3.peg.1829"/>
<dbReference type="InterPro" id="IPR020617">
    <property type="entry name" value="Thiolase_C"/>
</dbReference>
<dbReference type="eggNOG" id="COG0183">
    <property type="taxonomic scope" value="Bacteria"/>
</dbReference>
<dbReference type="PANTHER" id="PTHR43853:SF11">
    <property type="entry name" value="3-KETOACYL-COA THIOLASE FADA"/>
    <property type="match status" value="1"/>
</dbReference>
<dbReference type="OrthoDB" id="8951704at2"/>
<dbReference type="InterPro" id="IPR050215">
    <property type="entry name" value="Thiolase-like_sf_Thiolase"/>
</dbReference>
<dbReference type="Pfam" id="PF00108">
    <property type="entry name" value="Thiolase_N"/>
    <property type="match status" value="1"/>
</dbReference>
<dbReference type="InterPro" id="IPR016039">
    <property type="entry name" value="Thiolase-like"/>
</dbReference>
<protein>
    <submittedName>
        <fullName evidence="7">Acetyl-CoA C-acyltransferase FadA</fullName>
    </submittedName>
</protein>
<proteinExistence type="inferred from homology"/>
<evidence type="ECO:0000256" key="3">
    <source>
        <dbReference type="ARBA" id="ARBA00023315"/>
    </source>
</evidence>
<evidence type="ECO:0000259" key="5">
    <source>
        <dbReference type="Pfam" id="PF00108"/>
    </source>
</evidence>
<feature type="domain" description="Thiolase N-terminal" evidence="5">
    <location>
        <begin position="9"/>
        <end position="253"/>
    </location>
</feature>
<feature type="domain" description="Thiolase C-terminal" evidence="6">
    <location>
        <begin position="261"/>
        <end position="385"/>
    </location>
</feature>
<dbReference type="SUPFAM" id="SSF53901">
    <property type="entry name" value="Thiolase-like"/>
    <property type="match status" value="2"/>
</dbReference>
<accession>V2TQS4</accession>
<dbReference type="STRING" id="1392540.P256_01894"/>
<evidence type="ECO:0000313" key="8">
    <source>
        <dbReference type="Proteomes" id="UP000023785"/>
    </source>
</evidence>
<dbReference type="PROSITE" id="PS00737">
    <property type="entry name" value="THIOLASE_2"/>
    <property type="match status" value="1"/>
</dbReference>
<reference evidence="7 8" key="1">
    <citation type="submission" date="2013-10" db="EMBL/GenBank/DDBJ databases">
        <title>The Genome Sequence of Acinetobacter nectaris CIP 110549.</title>
        <authorList>
            <consortium name="The Broad Institute Genomics Platform"/>
            <consortium name="The Broad Institute Genome Sequencing Center for Infectious Disease"/>
            <person name="Cerqueira G."/>
            <person name="Feldgarden M."/>
            <person name="Courvalin P."/>
            <person name="Grillot-Courvalin C."/>
            <person name="Clermont D."/>
            <person name="Rocha E."/>
            <person name="Yoon E.-J."/>
            <person name="Nemec A."/>
            <person name="Young S.K."/>
            <person name="Zeng Q."/>
            <person name="Gargeya S."/>
            <person name="Fitzgerald M."/>
            <person name="Abouelleil A."/>
            <person name="Alvarado L."/>
            <person name="Berlin A.M."/>
            <person name="Chapman S.B."/>
            <person name="Gainer-Dewar J."/>
            <person name="Goldberg J."/>
            <person name="Gnerre S."/>
            <person name="Griggs A."/>
            <person name="Gujja S."/>
            <person name="Hansen M."/>
            <person name="Howarth C."/>
            <person name="Imamovic A."/>
            <person name="Ireland A."/>
            <person name="Larimer J."/>
            <person name="McCowan C."/>
            <person name="Murphy C."/>
            <person name="Pearson M."/>
            <person name="Poon T.W."/>
            <person name="Priest M."/>
            <person name="Roberts A."/>
            <person name="Saif S."/>
            <person name="Shea T."/>
            <person name="Sykes S."/>
            <person name="Wortman J."/>
            <person name="Nusbaum C."/>
            <person name="Birren B."/>
        </authorList>
    </citation>
    <scope>NUCLEOTIDE SEQUENCE [LARGE SCALE GENOMIC DNA]</scope>
    <source>
        <strain evidence="7 8">CIP 110549</strain>
    </source>
</reference>
<dbReference type="GO" id="GO:0006635">
    <property type="term" value="P:fatty acid beta-oxidation"/>
    <property type="evidence" value="ECO:0007669"/>
    <property type="project" value="TreeGrafter"/>
</dbReference>
<dbReference type="Pfam" id="PF02803">
    <property type="entry name" value="Thiolase_C"/>
    <property type="match status" value="1"/>
</dbReference>
<evidence type="ECO:0000256" key="2">
    <source>
        <dbReference type="ARBA" id="ARBA00022679"/>
    </source>
</evidence>
<dbReference type="CDD" id="cd00751">
    <property type="entry name" value="thiolase"/>
    <property type="match status" value="1"/>
</dbReference>
<dbReference type="InterPro" id="IPR020613">
    <property type="entry name" value="Thiolase_CS"/>
</dbReference>
<evidence type="ECO:0000256" key="4">
    <source>
        <dbReference type="RuleBase" id="RU003557"/>
    </source>
</evidence>
<dbReference type="PANTHER" id="PTHR43853">
    <property type="entry name" value="3-KETOACYL-COA THIOLASE, PEROXISOMAL"/>
    <property type="match status" value="1"/>
</dbReference>
<evidence type="ECO:0000256" key="1">
    <source>
        <dbReference type="ARBA" id="ARBA00010982"/>
    </source>
</evidence>
<evidence type="ECO:0000259" key="6">
    <source>
        <dbReference type="Pfam" id="PF02803"/>
    </source>
</evidence>
<name>V2TQS4_9GAMM</name>
<dbReference type="GO" id="GO:0005737">
    <property type="term" value="C:cytoplasm"/>
    <property type="evidence" value="ECO:0007669"/>
    <property type="project" value="UniProtKB-ARBA"/>
</dbReference>
<dbReference type="InterPro" id="IPR020616">
    <property type="entry name" value="Thiolase_N"/>
</dbReference>
<dbReference type="InterPro" id="IPR002155">
    <property type="entry name" value="Thiolase"/>
</dbReference>
<dbReference type="NCBIfam" id="TIGR01930">
    <property type="entry name" value="AcCoA-C-Actrans"/>
    <property type="match status" value="1"/>
</dbReference>
<dbReference type="GO" id="GO:0010124">
    <property type="term" value="P:phenylacetate catabolic process"/>
    <property type="evidence" value="ECO:0007669"/>
    <property type="project" value="TreeGrafter"/>
</dbReference>
<dbReference type="EMBL" id="AYER01000007">
    <property type="protein sequence ID" value="ESK38360.1"/>
    <property type="molecule type" value="Genomic_DNA"/>
</dbReference>
<dbReference type="NCBIfam" id="NF006510">
    <property type="entry name" value="PRK08947.1"/>
    <property type="match status" value="1"/>
</dbReference>
<comment type="similarity">
    <text evidence="1 4">Belongs to the thiolase-like superfamily. Thiolase family.</text>
</comment>
<keyword evidence="8" id="KW-1185">Reference proteome</keyword>
<dbReference type="RefSeq" id="WP_023273517.1">
    <property type="nucleotide sequence ID" value="NZ_KI530734.1"/>
</dbReference>